<accession>A0A1V6CAC9</accession>
<name>A0A1V6CAC9_UNCT6</name>
<keyword evidence="4" id="KW-0560">Oxidoreductase</keyword>
<dbReference type="PANTHER" id="PTHR43278:SF1">
    <property type="entry name" value="IRON-SULFUR FLAVOPROTEIN MJ1083"/>
    <property type="match status" value="1"/>
</dbReference>
<feature type="domain" description="NADPH-dependent FMN reductase-like" evidence="3">
    <location>
        <begin position="1"/>
        <end position="136"/>
    </location>
</feature>
<gene>
    <name evidence="4" type="primary">ywqN</name>
    <name evidence="4" type="ORF">BWX89_00765</name>
</gene>
<organism evidence="4">
    <name type="scientific">candidate division TA06 bacterium ADurb.Bin131</name>
    <dbReference type="NCBI Taxonomy" id="1852827"/>
    <lineage>
        <taxon>Bacteria</taxon>
        <taxon>Bacteria division TA06</taxon>
    </lineage>
</organism>
<evidence type="ECO:0000256" key="1">
    <source>
        <dbReference type="ARBA" id="ARBA00022630"/>
    </source>
</evidence>
<dbReference type="Gene3D" id="3.40.50.360">
    <property type="match status" value="1"/>
</dbReference>
<evidence type="ECO:0000313" key="4">
    <source>
        <dbReference type="EMBL" id="OQB73852.1"/>
    </source>
</evidence>
<keyword evidence="1" id="KW-0285">Flavoprotein</keyword>
<dbReference type="GO" id="GO:0016491">
    <property type="term" value="F:oxidoreductase activity"/>
    <property type="evidence" value="ECO:0007669"/>
    <property type="project" value="UniProtKB-KW"/>
</dbReference>
<dbReference type="AlphaFoldDB" id="A0A1V6CAC9"/>
<dbReference type="Proteomes" id="UP000485562">
    <property type="component" value="Unassembled WGS sequence"/>
</dbReference>
<dbReference type="EMBL" id="MWDQ01000061">
    <property type="protein sequence ID" value="OQB73852.1"/>
    <property type="molecule type" value="Genomic_DNA"/>
</dbReference>
<keyword evidence="2" id="KW-0288">FMN</keyword>
<protein>
    <submittedName>
        <fullName evidence="4">NAD(P)H-dependent FMN-containing oxidoreductase YwqN</fullName>
        <ecNumber evidence="4">1.-.-.-</ecNumber>
    </submittedName>
</protein>
<evidence type="ECO:0000256" key="2">
    <source>
        <dbReference type="ARBA" id="ARBA00022643"/>
    </source>
</evidence>
<dbReference type="InterPro" id="IPR029039">
    <property type="entry name" value="Flavoprotein-like_sf"/>
</dbReference>
<dbReference type="Pfam" id="PF03358">
    <property type="entry name" value="FMN_red"/>
    <property type="match status" value="1"/>
</dbReference>
<reference evidence="4" key="1">
    <citation type="submission" date="2017-02" db="EMBL/GenBank/DDBJ databases">
        <title>Delving into the versatile metabolic prowess of the omnipresent phylum Bacteroidetes.</title>
        <authorList>
            <person name="Nobu M.K."/>
            <person name="Mei R."/>
            <person name="Narihiro T."/>
            <person name="Kuroda K."/>
            <person name="Liu W.-T."/>
        </authorList>
    </citation>
    <scope>NUCLEOTIDE SEQUENCE</scope>
    <source>
        <strain evidence="4">ADurb.Bin131</strain>
    </source>
</reference>
<dbReference type="InterPro" id="IPR005025">
    <property type="entry name" value="FMN_Rdtase-like_dom"/>
</dbReference>
<dbReference type="SUPFAM" id="SSF52218">
    <property type="entry name" value="Flavoproteins"/>
    <property type="match status" value="1"/>
</dbReference>
<dbReference type="EC" id="1.-.-.-" evidence="4"/>
<evidence type="ECO:0000259" key="3">
    <source>
        <dbReference type="Pfam" id="PF03358"/>
    </source>
</evidence>
<sequence length="190" mass="21010">MKIIAISGSRNPEGKTGMAVEAFCKGVEVKKAQIEKVFLAEKNIERCRQCNASGWGICRTEGRCTIEDDFFSIVDKIRQADGVLFATPVYFSDISESMKAFLDRMRRITRNENGLIGISEKPAIGICVAGGGGGGSVMCCFFLERIISGCTFTVIDMIPCRRQNLALKQKILSITGEWFVEQILTGDYKK</sequence>
<dbReference type="InterPro" id="IPR051796">
    <property type="entry name" value="ISF_SsuE-like"/>
</dbReference>
<comment type="caution">
    <text evidence="4">The sequence shown here is derived from an EMBL/GenBank/DDBJ whole genome shotgun (WGS) entry which is preliminary data.</text>
</comment>
<proteinExistence type="predicted"/>
<dbReference type="PANTHER" id="PTHR43278">
    <property type="entry name" value="NAD(P)H-DEPENDENT FMN-CONTAINING OXIDOREDUCTASE YWQN-RELATED"/>
    <property type="match status" value="1"/>
</dbReference>